<dbReference type="AlphaFoldDB" id="A0A382QEG0"/>
<proteinExistence type="predicted"/>
<gene>
    <name evidence="1" type="ORF">METZ01_LOCUS336680</name>
</gene>
<evidence type="ECO:0000313" key="1">
    <source>
        <dbReference type="EMBL" id="SVC83826.1"/>
    </source>
</evidence>
<name>A0A382QEG0_9ZZZZ</name>
<sequence>MGDWIVTTGAEFRMSLTLENTPLFIFSYGYAQSPSEWAEDFNGAKPYFQMTLINPF</sequence>
<reference evidence="1" key="1">
    <citation type="submission" date="2018-05" db="EMBL/GenBank/DDBJ databases">
        <authorList>
            <person name="Lanie J.A."/>
            <person name="Ng W.-L."/>
            <person name="Kazmierczak K.M."/>
            <person name="Andrzejewski T.M."/>
            <person name="Davidsen T.M."/>
            <person name="Wayne K.J."/>
            <person name="Tettelin H."/>
            <person name="Glass J.I."/>
            <person name="Rusch D."/>
            <person name="Podicherti R."/>
            <person name="Tsui H.-C.T."/>
            <person name="Winkler M.E."/>
        </authorList>
    </citation>
    <scope>NUCLEOTIDE SEQUENCE</scope>
</reference>
<dbReference type="EMBL" id="UINC01113897">
    <property type="protein sequence ID" value="SVC83826.1"/>
    <property type="molecule type" value="Genomic_DNA"/>
</dbReference>
<organism evidence="1">
    <name type="scientific">marine metagenome</name>
    <dbReference type="NCBI Taxonomy" id="408172"/>
    <lineage>
        <taxon>unclassified sequences</taxon>
        <taxon>metagenomes</taxon>
        <taxon>ecological metagenomes</taxon>
    </lineage>
</organism>
<protein>
    <submittedName>
        <fullName evidence="1">Uncharacterized protein</fullName>
    </submittedName>
</protein>
<accession>A0A382QEG0</accession>